<dbReference type="STRING" id="74545.EU96_1568"/>
<accession>A0A0A2A8V2</accession>
<gene>
    <name evidence="2" type="ORF">EU96_1568</name>
</gene>
<protein>
    <submittedName>
        <fullName evidence="2">Uncharacterized protein</fullName>
    </submittedName>
</protein>
<feature type="transmembrane region" description="Helical" evidence="1">
    <location>
        <begin position="6"/>
        <end position="24"/>
    </location>
</feature>
<dbReference type="EMBL" id="JNAM01000011">
    <property type="protein sequence ID" value="KGF96929.1"/>
    <property type="molecule type" value="Genomic_DNA"/>
</dbReference>
<feature type="transmembrane region" description="Helical" evidence="1">
    <location>
        <begin position="360"/>
        <end position="379"/>
    </location>
</feature>
<feature type="transmembrane region" description="Helical" evidence="1">
    <location>
        <begin position="122"/>
        <end position="141"/>
    </location>
</feature>
<evidence type="ECO:0000313" key="2">
    <source>
        <dbReference type="EMBL" id="KGF96929.1"/>
    </source>
</evidence>
<feature type="transmembrane region" description="Helical" evidence="1">
    <location>
        <begin position="90"/>
        <end position="110"/>
    </location>
</feature>
<proteinExistence type="predicted"/>
<evidence type="ECO:0000256" key="1">
    <source>
        <dbReference type="SAM" id="Phobius"/>
    </source>
</evidence>
<dbReference type="Proteomes" id="UP000030445">
    <property type="component" value="Unassembled WGS sequence"/>
</dbReference>
<feature type="transmembrane region" description="Helical" evidence="1">
    <location>
        <begin position="170"/>
        <end position="198"/>
    </location>
</feature>
<name>A0A0A2A8V2_PROMR</name>
<evidence type="ECO:0000313" key="3">
    <source>
        <dbReference type="Proteomes" id="UP000030445"/>
    </source>
</evidence>
<feature type="transmembrane region" description="Helical" evidence="1">
    <location>
        <begin position="210"/>
        <end position="234"/>
    </location>
</feature>
<feature type="transmembrane region" description="Helical" evidence="1">
    <location>
        <begin position="269"/>
        <end position="287"/>
    </location>
</feature>
<organism evidence="2 3">
    <name type="scientific">Prochlorococcus marinus str. MIT 9302</name>
    <dbReference type="NCBI Taxonomy" id="74545"/>
    <lineage>
        <taxon>Bacteria</taxon>
        <taxon>Bacillati</taxon>
        <taxon>Cyanobacteriota</taxon>
        <taxon>Cyanophyceae</taxon>
        <taxon>Synechococcales</taxon>
        <taxon>Prochlorococcaceae</taxon>
        <taxon>Prochlorococcus</taxon>
    </lineage>
</organism>
<feature type="transmembrane region" description="Helical" evidence="1">
    <location>
        <begin position="148"/>
        <end position="164"/>
    </location>
</feature>
<feature type="transmembrane region" description="Helical" evidence="1">
    <location>
        <begin position="307"/>
        <end position="326"/>
    </location>
</feature>
<keyword evidence="1" id="KW-0472">Membrane</keyword>
<dbReference type="AlphaFoldDB" id="A0A0A2A8V2"/>
<sequence length="386" mass="45775">MYINSFIFSILTIISSFFFLYKRFAKFNLKIYAILYSLAAFLRPYSLEAIDNENLAKYLTSKSFWGGTENYTYQLVYYLVRPFEDYKIKFFVLIFLSLILIAIGTSRLISFFRNSSEHKNKWNLYTFLILIYLPSISSVLFQIHLRQFFSFSIVIFLISFLIKPSKYNIFIIPICGILVSLAHPIYLILIVSFIPFYLNYVFSIKQINSFFRFIFSILYRYRFVILWPFLFGLFFLGNQLYLNIFSLLPILKAYSYFRDIEIQSNNTFIIPIFLLLINHFISVTFYYKYALRNAYIPIKNFSLRPVYTYSLILITFVLIIISLEIFAPSIYSVGRIKSAIYPSLFITIPLLGYAKKRSILFFSTFSLVICSLSIFYSFLNRLKITF</sequence>
<comment type="caution">
    <text evidence="2">The sequence shown here is derived from an EMBL/GenBank/DDBJ whole genome shotgun (WGS) entry which is preliminary data.</text>
</comment>
<keyword evidence="1" id="KW-1133">Transmembrane helix</keyword>
<reference evidence="3" key="1">
    <citation type="journal article" date="2014" name="Sci. Data">
        <title>Genomes of diverse isolates of the marine cyanobacterium Prochlorococcus.</title>
        <authorList>
            <person name="Biller S."/>
            <person name="Berube P."/>
            <person name="Thompson J."/>
            <person name="Kelly L."/>
            <person name="Roggensack S."/>
            <person name="Awad L."/>
            <person name="Roache-Johnson K."/>
            <person name="Ding H."/>
            <person name="Giovannoni S.J."/>
            <person name="Moore L.R."/>
            <person name="Chisholm S.W."/>
        </authorList>
    </citation>
    <scope>NUCLEOTIDE SEQUENCE [LARGE SCALE GENOMIC DNA]</scope>
    <source>
        <strain evidence="3">MIT 9302</strain>
    </source>
</reference>
<keyword evidence="1" id="KW-0812">Transmembrane</keyword>